<dbReference type="PANTHER" id="PTHR30419:SF14">
    <property type="entry name" value="LYSR FAMILY TRANSCRIPTIONAL REGULATOR"/>
    <property type="match status" value="1"/>
</dbReference>
<dbReference type="SUPFAM" id="SSF53850">
    <property type="entry name" value="Periplasmic binding protein-like II"/>
    <property type="match status" value="1"/>
</dbReference>
<name>A0A4Q1HNR9_9BURK</name>
<proteinExistence type="inferred from homology"/>
<evidence type="ECO:0000259" key="6">
    <source>
        <dbReference type="PROSITE" id="PS50931"/>
    </source>
</evidence>
<dbReference type="InterPro" id="IPR000847">
    <property type="entry name" value="LysR_HTH_N"/>
</dbReference>
<dbReference type="EMBL" id="PYAL01000002">
    <property type="protein sequence ID" value="RXN91652.1"/>
    <property type="molecule type" value="Genomic_DNA"/>
</dbReference>
<dbReference type="RefSeq" id="WP_129149561.1">
    <property type="nucleotide sequence ID" value="NZ_JBHSDO010000013.1"/>
</dbReference>
<dbReference type="SUPFAM" id="SSF46785">
    <property type="entry name" value="Winged helix' DNA-binding domain"/>
    <property type="match status" value="2"/>
</dbReference>
<dbReference type="InterPro" id="IPR036388">
    <property type="entry name" value="WH-like_DNA-bd_sf"/>
</dbReference>
<dbReference type="PROSITE" id="PS50931">
    <property type="entry name" value="HTH_LYSR"/>
    <property type="match status" value="2"/>
</dbReference>
<comment type="similarity">
    <text evidence="1">Belongs to the LysR transcriptional regulatory family.</text>
</comment>
<feature type="domain" description="HTH lysR-type" evidence="6">
    <location>
        <begin position="136"/>
        <end position="182"/>
    </location>
</feature>
<evidence type="ECO:0000256" key="5">
    <source>
        <dbReference type="SAM" id="MobiDB-lite"/>
    </source>
</evidence>
<feature type="compositionally biased region" description="Low complexity" evidence="5">
    <location>
        <begin position="426"/>
        <end position="436"/>
    </location>
</feature>
<evidence type="ECO:0000256" key="3">
    <source>
        <dbReference type="ARBA" id="ARBA00023125"/>
    </source>
</evidence>
<dbReference type="InterPro" id="IPR005119">
    <property type="entry name" value="LysR_subst-bd"/>
</dbReference>
<dbReference type="GO" id="GO:0005829">
    <property type="term" value="C:cytosol"/>
    <property type="evidence" value="ECO:0007669"/>
    <property type="project" value="TreeGrafter"/>
</dbReference>
<organism evidence="7 8">
    <name type="scientific">Achromobacter aloeverae</name>
    <dbReference type="NCBI Taxonomy" id="1750518"/>
    <lineage>
        <taxon>Bacteria</taxon>
        <taxon>Pseudomonadati</taxon>
        <taxon>Pseudomonadota</taxon>
        <taxon>Betaproteobacteria</taxon>
        <taxon>Burkholderiales</taxon>
        <taxon>Alcaligenaceae</taxon>
        <taxon>Achromobacter</taxon>
    </lineage>
</organism>
<comment type="caution">
    <text evidence="7">The sequence shown here is derived from an EMBL/GenBank/DDBJ whole genome shotgun (WGS) entry which is preliminary data.</text>
</comment>
<dbReference type="InterPro" id="IPR050950">
    <property type="entry name" value="HTH-type_LysR_regulators"/>
</dbReference>
<feature type="compositionally biased region" description="Basic and acidic residues" evidence="5">
    <location>
        <begin position="1"/>
        <end position="19"/>
    </location>
</feature>
<accession>A0A4Q1HNR9</accession>
<dbReference type="PRINTS" id="PR00039">
    <property type="entry name" value="HTHLYSR"/>
</dbReference>
<dbReference type="Pfam" id="PF03466">
    <property type="entry name" value="LysR_substrate"/>
    <property type="match status" value="1"/>
</dbReference>
<dbReference type="GO" id="GO:0003677">
    <property type="term" value="F:DNA binding"/>
    <property type="evidence" value="ECO:0007669"/>
    <property type="project" value="UniProtKB-KW"/>
</dbReference>
<evidence type="ECO:0000256" key="4">
    <source>
        <dbReference type="ARBA" id="ARBA00023163"/>
    </source>
</evidence>
<keyword evidence="4" id="KW-0804">Transcription</keyword>
<reference evidence="7 8" key="1">
    <citation type="journal article" date="2017" name="Int. J. Syst. Evol. Microbiol.">
        <title>Achromobacter aloeverae sp. nov., isolated from the root of Aloe vera (L.) Burm.f.</title>
        <authorList>
            <person name="Kuncharoen N."/>
            <person name="Muramatsu Y."/>
            <person name="Shibata C."/>
            <person name="Kamakura Y."/>
            <person name="Nakagawa Y."/>
            <person name="Tanasupawat S."/>
        </authorList>
    </citation>
    <scope>NUCLEOTIDE SEQUENCE [LARGE SCALE GENOMIC DNA]</scope>
    <source>
        <strain evidence="7 8">AVA-1</strain>
    </source>
</reference>
<keyword evidence="2" id="KW-0805">Transcription regulation</keyword>
<dbReference type="Pfam" id="PF00126">
    <property type="entry name" value="HTH_1"/>
    <property type="match status" value="2"/>
</dbReference>
<evidence type="ECO:0000256" key="2">
    <source>
        <dbReference type="ARBA" id="ARBA00023015"/>
    </source>
</evidence>
<dbReference type="PANTHER" id="PTHR30419">
    <property type="entry name" value="HTH-TYPE TRANSCRIPTIONAL REGULATOR YBHD"/>
    <property type="match status" value="1"/>
</dbReference>
<sequence>MAHPHSLLDQRPGAHDDPAGRLSLHHLHVFNTVAATGGVRSTAEALFRASSAVTRAVNRFEESLGVRLFERKGTGMLLTAEGEAVRVRASHIAAELAAVHDEALALRRARGGATAAGVGAVASLFHTRRLMHAALLADVHHMSTVAHLAGLTQPAISASISGLEETLGQPLFQRTPRGMVPTPAGERWVVHFKRVLAELRNIQADVAALQGVLEGIVTVGALPLIRTMVLPAAIASVLGRHPRLRIRTLESPYGDLCAGLLSADVDFILGALRPLQDSALTTEVLLHEDIVLIARAGHPLARKRSVDFDDLQAYPWVLSRQSTPLRDQLNAFFVRHGRPALVPSVETADLALLRGLLLHSDMLTALSVHQLYYEFEAGGLAALAFPLDGMQRQIGVTLRTGAQLQPGARALLDEVKRLAVSMDVRPSASSAGPASGRIVHKRNRAARVQQGNPGGAVGGDT</sequence>
<evidence type="ECO:0000256" key="1">
    <source>
        <dbReference type="ARBA" id="ARBA00009437"/>
    </source>
</evidence>
<dbReference type="Gene3D" id="1.10.10.10">
    <property type="entry name" value="Winged helix-like DNA-binding domain superfamily/Winged helix DNA-binding domain"/>
    <property type="match status" value="2"/>
</dbReference>
<evidence type="ECO:0000313" key="7">
    <source>
        <dbReference type="EMBL" id="RXN91652.1"/>
    </source>
</evidence>
<dbReference type="GO" id="GO:0003700">
    <property type="term" value="F:DNA-binding transcription factor activity"/>
    <property type="evidence" value="ECO:0007669"/>
    <property type="project" value="InterPro"/>
</dbReference>
<feature type="compositionally biased region" description="Gly residues" evidence="5">
    <location>
        <begin position="452"/>
        <end position="461"/>
    </location>
</feature>
<dbReference type="InterPro" id="IPR036390">
    <property type="entry name" value="WH_DNA-bd_sf"/>
</dbReference>
<feature type="domain" description="HTH lysR-type" evidence="6">
    <location>
        <begin position="22"/>
        <end position="79"/>
    </location>
</feature>
<dbReference type="Proteomes" id="UP000290849">
    <property type="component" value="Unassembled WGS sequence"/>
</dbReference>
<dbReference type="OrthoDB" id="8981337at2"/>
<feature type="region of interest" description="Disordered" evidence="5">
    <location>
        <begin position="426"/>
        <end position="461"/>
    </location>
</feature>
<dbReference type="Gene3D" id="3.40.190.10">
    <property type="entry name" value="Periplasmic binding protein-like II"/>
    <property type="match status" value="2"/>
</dbReference>
<dbReference type="AlphaFoldDB" id="A0A4Q1HNR9"/>
<gene>
    <name evidence="7" type="ORF">C7R54_07330</name>
</gene>
<keyword evidence="8" id="KW-1185">Reference proteome</keyword>
<feature type="region of interest" description="Disordered" evidence="5">
    <location>
        <begin position="1"/>
        <end position="20"/>
    </location>
</feature>
<protein>
    <submittedName>
        <fullName evidence="7">LysR family transcriptional regulator</fullName>
    </submittedName>
</protein>
<keyword evidence="3" id="KW-0238">DNA-binding</keyword>
<evidence type="ECO:0000313" key="8">
    <source>
        <dbReference type="Proteomes" id="UP000290849"/>
    </source>
</evidence>